<evidence type="ECO:0000313" key="1">
    <source>
        <dbReference type="EMBL" id="QEK51793.1"/>
    </source>
</evidence>
<keyword evidence="2" id="KW-1185">Reference proteome</keyword>
<name>A0A5C0VJ37_9SPHI</name>
<organism evidence="1 2">
    <name type="scientific">Pedobacter aquae</name>
    <dbReference type="NCBI Taxonomy" id="2605747"/>
    <lineage>
        <taxon>Bacteria</taxon>
        <taxon>Pseudomonadati</taxon>
        <taxon>Bacteroidota</taxon>
        <taxon>Sphingobacteriia</taxon>
        <taxon>Sphingobacteriales</taxon>
        <taxon>Sphingobacteriaceae</taxon>
        <taxon>Pedobacter</taxon>
    </lineage>
</organism>
<dbReference type="RefSeq" id="WP_149074711.1">
    <property type="nucleotide sequence ID" value="NZ_CP043329.1"/>
</dbReference>
<proteinExistence type="predicted"/>
<evidence type="ECO:0000313" key="2">
    <source>
        <dbReference type="Proteomes" id="UP000323653"/>
    </source>
</evidence>
<reference evidence="1 2" key="1">
    <citation type="submission" date="2019-08" db="EMBL/GenBank/DDBJ databases">
        <title>Pedobacter sp. nov., isolated from Han river, South Korea.</title>
        <authorList>
            <person name="Lee D.-H."/>
            <person name="Kim Y.-S."/>
            <person name="Hwang E.-M."/>
            <person name="Le Tran T.C."/>
            <person name="Cha C.-J."/>
        </authorList>
    </citation>
    <scope>NUCLEOTIDE SEQUENCE [LARGE SCALE GENOMIC DNA]</scope>
    <source>
        <strain evidence="1 2">CJ43</strain>
    </source>
</reference>
<gene>
    <name evidence="1" type="ORF">FYC62_09135</name>
</gene>
<protein>
    <submittedName>
        <fullName evidence="1">Uncharacterized protein</fullName>
    </submittedName>
</protein>
<dbReference type="Proteomes" id="UP000323653">
    <property type="component" value="Chromosome"/>
</dbReference>
<dbReference type="EMBL" id="CP043329">
    <property type="protein sequence ID" value="QEK51793.1"/>
    <property type="molecule type" value="Genomic_DNA"/>
</dbReference>
<dbReference type="Gene3D" id="3.40.50.12370">
    <property type="match status" value="1"/>
</dbReference>
<sequence length="277" mass="31602">MKNISHFVNFKAASASVLQWITSISKVTEAKSAFCDTQIKQNAKEKQLNLVAETDSSEVYSKQVNQTNLLPEILQGNFSNQIHYPIFNAQEILKSEDNFKQVLDTQFIIINCSYVDEKGIRLDALTSKIMNEAKCPVLFIPDDVQEPKQLKSIVYCTDIRFTEVRFMRVFGQVAKHLNCDLTIAHASDSGIPDLDIEYGKQLYQDCFAGRVSDCKMNLENLRRLDIQKYPDLIHEYLLGDVYSMINKNHLLKDGDYLESVAIKLARIAKKPILVINN</sequence>
<accession>A0A5C0VJ37</accession>
<dbReference type="AlphaFoldDB" id="A0A5C0VJ37"/>
<dbReference type="KEGG" id="pej:FYC62_09135"/>